<protein>
    <submittedName>
        <fullName evidence="4">Zeta toxin family protein</fullName>
    </submittedName>
</protein>
<organism evidence="4 5">
    <name type="scientific">Aliarcobacter butzleri</name>
    <dbReference type="NCBI Taxonomy" id="28197"/>
    <lineage>
        <taxon>Bacteria</taxon>
        <taxon>Pseudomonadati</taxon>
        <taxon>Campylobacterota</taxon>
        <taxon>Epsilonproteobacteria</taxon>
        <taxon>Campylobacterales</taxon>
        <taxon>Arcobacteraceae</taxon>
        <taxon>Aliarcobacter</taxon>
    </lineage>
</organism>
<gene>
    <name evidence="4" type="ORF">PT520_04655</name>
</gene>
<sequence>MNKTNEQIEIDAINYLKNTKDRFFEIYLKNCESLENKTAIFTAGASGSGKTEFAEYILELEPNFIHLDIDSIREYFTPLGYDGSNSKLFQKPSSWGVHFLFDEAVKKKNLSVIMDSNFSSLELAKRNIKSLLKRGYNIEIYYIYDDLKKCFLYTKKREAITKRVVPEDIFFNSVVKSRETVIKIKNKYKENVILNLIDKTTNEEYSNISIEEFENIIPLVKGEF</sequence>
<reference evidence="4" key="1">
    <citation type="journal article" date="2023" name="Antibiotics">
        <title>Genomic Characterization of Antibiotic-Resistant Campylobacterales Isolated from Chilean Poultry Meat.</title>
        <authorList>
            <person name="Concha-Toloza M."/>
            <person name="Lopez-Cantillo M."/>
            <person name="Molina-Mora J.A."/>
            <person name="Collado L."/>
        </authorList>
    </citation>
    <scope>NUCLEOTIDE SEQUENCE</scope>
    <source>
        <strain evidence="4">FR1p273A</strain>
    </source>
</reference>
<dbReference type="GO" id="GO:0016301">
    <property type="term" value="F:kinase activity"/>
    <property type="evidence" value="ECO:0007669"/>
    <property type="project" value="InterPro"/>
</dbReference>
<reference evidence="4" key="2">
    <citation type="submission" date="2023-02" db="EMBL/GenBank/DDBJ databases">
        <authorList>
            <person name="Concha-Toloza M."/>
            <person name="Lopez-Cantillo M."/>
            <person name="Molina-Mora J."/>
            <person name="Collado L."/>
        </authorList>
    </citation>
    <scope>NUCLEOTIDE SEQUENCE</scope>
    <source>
        <strain evidence="4">FR1p273A</strain>
    </source>
</reference>
<accession>A0AAW6VMU9</accession>
<comment type="caution">
    <text evidence="4">The sequence shown here is derived from an EMBL/GenBank/DDBJ whole genome shotgun (WGS) entry which is preliminary data.</text>
</comment>
<feature type="domain" description="Zeta toxin" evidence="3">
    <location>
        <begin position="31"/>
        <end position="200"/>
    </location>
</feature>
<keyword evidence="2" id="KW-0067">ATP-binding</keyword>
<name>A0AAW6VMU9_9BACT</name>
<dbReference type="Pfam" id="PF06414">
    <property type="entry name" value="Zeta_toxin"/>
    <property type="match status" value="1"/>
</dbReference>
<evidence type="ECO:0000313" key="5">
    <source>
        <dbReference type="Proteomes" id="UP001237843"/>
    </source>
</evidence>
<dbReference type="Proteomes" id="UP001237843">
    <property type="component" value="Unassembled WGS sequence"/>
</dbReference>
<dbReference type="InterPro" id="IPR027417">
    <property type="entry name" value="P-loop_NTPase"/>
</dbReference>
<proteinExistence type="predicted"/>
<dbReference type="RefSeq" id="WP_284074564.1">
    <property type="nucleotide sequence ID" value="NZ_JAQTJH010000004.1"/>
</dbReference>
<dbReference type="EMBL" id="JAQTJH010000004">
    <property type="protein sequence ID" value="MDK2061814.1"/>
    <property type="molecule type" value="Genomic_DNA"/>
</dbReference>
<dbReference type="AlphaFoldDB" id="A0AAW6VMU9"/>
<dbReference type="InterPro" id="IPR010488">
    <property type="entry name" value="Zeta_toxin_domain"/>
</dbReference>
<evidence type="ECO:0000256" key="1">
    <source>
        <dbReference type="ARBA" id="ARBA00022741"/>
    </source>
</evidence>
<dbReference type="GO" id="GO:0005524">
    <property type="term" value="F:ATP binding"/>
    <property type="evidence" value="ECO:0007669"/>
    <property type="project" value="UniProtKB-KW"/>
</dbReference>
<dbReference type="SUPFAM" id="SSF52540">
    <property type="entry name" value="P-loop containing nucleoside triphosphate hydrolases"/>
    <property type="match status" value="1"/>
</dbReference>
<evidence type="ECO:0000256" key="2">
    <source>
        <dbReference type="ARBA" id="ARBA00022840"/>
    </source>
</evidence>
<dbReference type="Gene3D" id="3.40.50.300">
    <property type="entry name" value="P-loop containing nucleotide triphosphate hydrolases"/>
    <property type="match status" value="1"/>
</dbReference>
<keyword evidence="1" id="KW-0547">Nucleotide-binding</keyword>
<evidence type="ECO:0000259" key="3">
    <source>
        <dbReference type="Pfam" id="PF06414"/>
    </source>
</evidence>
<evidence type="ECO:0000313" key="4">
    <source>
        <dbReference type="EMBL" id="MDK2061814.1"/>
    </source>
</evidence>